<evidence type="ECO:0000256" key="4">
    <source>
        <dbReference type="ARBA" id="ARBA00022737"/>
    </source>
</evidence>
<dbReference type="Gene3D" id="1.25.10.10">
    <property type="entry name" value="Leucine-rich Repeat Variant"/>
    <property type="match status" value="1"/>
</dbReference>
<dbReference type="InterPro" id="IPR016024">
    <property type="entry name" value="ARM-type_fold"/>
</dbReference>
<keyword evidence="5" id="KW-0539">Nucleus</keyword>
<feature type="region of interest" description="Disordered" evidence="6">
    <location>
        <begin position="1"/>
        <end position="20"/>
    </location>
</feature>
<dbReference type="EMBL" id="JAGKQM010000013">
    <property type="protein sequence ID" value="KAH0894985.1"/>
    <property type="molecule type" value="Genomic_DNA"/>
</dbReference>
<keyword evidence="3" id="KW-0963">Cytoplasm</keyword>
<dbReference type="SUPFAM" id="SSF48371">
    <property type="entry name" value="ARM repeat"/>
    <property type="match status" value="1"/>
</dbReference>
<name>A0ABQ8ASH7_BRANA</name>
<dbReference type="InterPro" id="IPR038739">
    <property type="entry name" value="ARMC8/Vid28"/>
</dbReference>
<evidence type="ECO:0000256" key="2">
    <source>
        <dbReference type="ARBA" id="ARBA00004496"/>
    </source>
</evidence>
<keyword evidence="8" id="KW-1185">Reference proteome</keyword>
<evidence type="ECO:0000256" key="6">
    <source>
        <dbReference type="SAM" id="MobiDB-lite"/>
    </source>
</evidence>
<organism evidence="7 8">
    <name type="scientific">Brassica napus</name>
    <name type="common">Rape</name>
    <dbReference type="NCBI Taxonomy" id="3708"/>
    <lineage>
        <taxon>Eukaryota</taxon>
        <taxon>Viridiplantae</taxon>
        <taxon>Streptophyta</taxon>
        <taxon>Embryophyta</taxon>
        <taxon>Tracheophyta</taxon>
        <taxon>Spermatophyta</taxon>
        <taxon>Magnoliopsida</taxon>
        <taxon>eudicotyledons</taxon>
        <taxon>Gunneridae</taxon>
        <taxon>Pentapetalae</taxon>
        <taxon>rosids</taxon>
        <taxon>malvids</taxon>
        <taxon>Brassicales</taxon>
        <taxon>Brassicaceae</taxon>
        <taxon>Brassiceae</taxon>
        <taxon>Brassica</taxon>
    </lineage>
</organism>
<keyword evidence="4" id="KW-0677">Repeat</keyword>
<evidence type="ECO:0000313" key="8">
    <source>
        <dbReference type="Proteomes" id="UP000824890"/>
    </source>
</evidence>
<evidence type="ECO:0000256" key="1">
    <source>
        <dbReference type="ARBA" id="ARBA00004123"/>
    </source>
</evidence>
<comment type="subcellular location">
    <subcellularLocation>
        <location evidence="2">Cytoplasm</location>
    </subcellularLocation>
    <subcellularLocation>
        <location evidence="1">Nucleus</location>
    </subcellularLocation>
</comment>
<dbReference type="PANTHER" id="PTHR15651">
    <property type="entry name" value="ARMADILLO REPEAT-CONTAINING PROTEIN 8"/>
    <property type="match status" value="1"/>
</dbReference>
<dbReference type="InterPro" id="IPR011989">
    <property type="entry name" value="ARM-like"/>
</dbReference>
<dbReference type="Proteomes" id="UP000824890">
    <property type="component" value="Unassembled WGS sequence"/>
</dbReference>
<proteinExistence type="predicted"/>
<evidence type="ECO:0000313" key="7">
    <source>
        <dbReference type="EMBL" id="KAH0894985.1"/>
    </source>
</evidence>
<evidence type="ECO:0000256" key="5">
    <source>
        <dbReference type="ARBA" id="ARBA00023242"/>
    </source>
</evidence>
<dbReference type="PANTHER" id="PTHR15651:SF7">
    <property type="entry name" value="ARMADILLO REPEAT-CONTAINING PROTEIN 8"/>
    <property type="match status" value="1"/>
</dbReference>
<gene>
    <name evidence="7" type="ORF">HID58_057414</name>
</gene>
<reference evidence="7 8" key="1">
    <citation type="submission" date="2021-05" db="EMBL/GenBank/DDBJ databases">
        <title>Genome Assembly of Synthetic Allotetraploid Brassica napus Reveals Homoeologous Exchanges between Subgenomes.</title>
        <authorList>
            <person name="Davis J.T."/>
        </authorList>
    </citation>
    <scope>NUCLEOTIDE SEQUENCE [LARGE SCALE GENOMIC DNA]</scope>
    <source>
        <strain evidence="8">cv. Da-Ae</strain>
        <tissue evidence="7">Seedling</tissue>
    </source>
</reference>
<sequence>MLTRLAPYLSGPAPTPPNSELFPTLPPLSPMQNATTTTTTASSYNLQRRSVVSPAGLKPEFKPFSTPECSLISSVSSPILTKSSKVCGTTAEQQLLCDAGVLEKLVVLLDGSLSQSEACLESLATVLKSNHDAVSRERYTRTRLLSCLCLVAIYNTCPSCFLNVGTKSSLSTTLLELLNDPGQSGDDAALCLSSLLAEKEDLQQLAYEANAVKTIVDILKSECELQPKRLQGLFQSLAELSSKLEDCRCTFLSLQVLDLLFELQHAYALESLLDQSRFNLSAGLFTKDHVMLPLVQLLHDPSPSVLVHSRISLILGALSNITSKLKDLLVLSVVKSPLIQNHMIHLICSQITTKQNTLRRPQILSLWYKSKLWPFFVILLMDVSTPLDEDGLILDTVGRQLRKAPQAQIAIQGMYVLTNVSSGTELHKEAVMQQLFPQGEAESDSFMVKSFAELREPVTLKSMVNDPCLDVKIRIIGQSVSFVPDTLSIQQVKAVRKGWIVVPHSRYRSTTFFLLYVFALKRTSIVFFLDT</sequence>
<comment type="caution">
    <text evidence="7">The sequence shown here is derived from an EMBL/GenBank/DDBJ whole genome shotgun (WGS) entry which is preliminary data.</text>
</comment>
<evidence type="ECO:0000256" key="3">
    <source>
        <dbReference type="ARBA" id="ARBA00022490"/>
    </source>
</evidence>
<accession>A0ABQ8ASH7</accession>
<protein>
    <submittedName>
        <fullName evidence="7">Uncharacterized protein</fullName>
    </submittedName>
</protein>